<evidence type="ECO:0000313" key="4">
    <source>
        <dbReference type="Proteomes" id="UP000305067"/>
    </source>
</evidence>
<keyword evidence="3" id="KW-0378">Hydrolase</keyword>
<dbReference type="STRING" id="1884261.A0A5C3R2E0"/>
<dbReference type="InterPro" id="IPR029058">
    <property type="entry name" value="AB_hydrolase_fold"/>
</dbReference>
<accession>A0A5C3R2E0</accession>
<protein>
    <submittedName>
        <fullName evidence="3">Alpha/Beta hydrolase protein</fullName>
    </submittedName>
</protein>
<proteinExistence type="predicted"/>
<dbReference type="PANTHER" id="PTHR34846">
    <property type="entry name" value="4-CARBOXYMUCONOLACTONE DECARBOXYLASE FAMILY PROTEIN (AFU_ORTHOLOGUE AFUA_6G11590)"/>
    <property type="match status" value="1"/>
</dbReference>
<evidence type="ECO:0000259" key="1">
    <source>
        <dbReference type="Pfam" id="PF00561"/>
    </source>
</evidence>
<dbReference type="EMBL" id="ML178814">
    <property type="protein sequence ID" value="TFL07837.1"/>
    <property type="molecule type" value="Genomic_DNA"/>
</dbReference>
<reference evidence="3 4" key="1">
    <citation type="journal article" date="2019" name="Nat. Ecol. Evol.">
        <title>Megaphylogeny resolves global patterns of mushroom evolution.</title>
        <authorList>
            <person name="Varga T."/>
            <person name="Krizsan K."/>
            <person name="Foldi C."/>
            <person name="Dima B."/>
            <person name="Sanchez-Garcia M."/>
            <person name="Sanchez-Ramirez S."/>
            <person name="Szollosi G.J."/>
            <person name="Szarkandi J.G."/>
            <person name="Papp V."/>
            <person name="Albert L."/>
            <person name="Andreopoulos W."/>
            <person name="Angelini C."/>
            <person name="Antonin V."/>
            <person name="Barry K.W."/>
            <person name="Bougher N.L."/>
            <person name="Buchanan P."/>
            <person name="Buyck B."/>
            <person name="Bense V."/>
            <person name="Catcheside P."/>
            <person name="Chovatia M."/>
            <person name="Cooper J."/>
            <person name="Damon W."/>
            <person name="Desjardin D."/>
            <person name="Finy P."/>
            <person name="Geml J."/>
            <person name="Haridas S."/>
            <person name="Hughes K."/>
            <person name="Justo A."/>
            <person name="Karasinski D."/>
            <person name="Kautmanova I."/>
            <person name="Kiss B."/>
            <person name="Kocsube S."/>
            <person name="Kotiranta H."/>
            <person name="LaButti K.M."/>
            <person name="Lechner B.E."/>
            <person name="Liimatainen K."/>
            <person name="Lipzen A."/>
            <person name="Lukacs Z."/>
            <person name="Mihaltcheva S."/>
            <person name="Morgado L.N."/>
            <person name="Niskanen T."/>
            <person name="Noordeloos M.E."/>
            <person name="Ohm R.A."/>
            <person name="Ortiz-Santana B."/>
            <person name="Ovrebo C."/>
            <person name="Racz N."/>
            <person name="Riley R."/>
            <person name="Savchenko A."/>
            <person name="Shiryaev A."/>
            <person name="Soop K."/>
            <person name="Spirin V."/>
            <person name="Szebenyi C."/>
            <person name="Tomsovsky M."/>
            <person name="Tulloss R.E."/>
            <person name="Uehling J."/>
            <person name="Grigoriev I.V."/>
            <person name="Vagvolgyi C."/>
            <person name="Papp T."/>
            <person name="Martin F.M."/>
            <person name="Miettinen O."/>
            <person name="Hibbett D.S."/>
            <person name="Nagy L.G."/>
        </authorList>
    </citation>
    <scope>NUCLEOTIDE SEQUENCE [LARGE SCALE GENOMIC DNA]</scope>
    <source>
        <strain evidence="3 4">CBS 309.79</strain>
    </source>
</reference>
<dbReference type="InterPro" id="IPR003779">
    <property type="entry name" value="CMD-like"/>
</dbReference>
<dbReference type="OrthoDB" id="9998495at2759"/>
<dbReference type="SUPFAM" id="SSF53474">
    <property type="entry name" value="alpha/beta-Hydrolases"/>
    <property type="match status" value="1"/>
</dbReference>
<feature type="domain" description="AB hydrolase-1" evidence="1">
    <location>
        <begin position="238"/>
        <end position="478"/>
    </location>
</feature>
<keyword evidence="4" id="KW-1185">Reference proteome</keyword>
<evidence type="ECO:0000259" key="2">
    <source>
        <dbReference type="Pfam" id="PF02627"/>
    </source>
</evidence>
<dbReference type="Gene3D" id="3.40.50.1820">
    <property type="entry name" value="alpha/beta hydrolase"/>
    <property type="match status" value="1"/>
</dbReference>
<dbReference type="PANTHER" id="PTHR34846:SF11">
    <property type="entry name" value="4-CARBOXYMUCONOLACTONE DECARBOXYLASE FAMILY PROTEIN (AFU_ORTHOLOGUE AFUA_6G11590)"/>
    <property type="match status" value="1"/>
</dbReference>
<name>A0A5C3R2E0_9AGAR</name>
<evidence type="ECO:0000313" key="3">
    <source>
        <dbReference type="EMBL" id="TFL07837.1"/>
    </source>
</evidence>
<feature type="domain" description="Carboxymuconolactone decarboxylase-like" evidence="2">
    <location>
        <begin position="42"/>
        <end position="104"/>
    </location>
</feature>
<dbReference type="PRINTS" id="PR00111">
    <property type="entry name" value="ABHYDROLASE"/>
</dbReference>
<sequence length="494" mass="53203">MTSSRIPGRFPPAGSSRIADLIRQRRGARGLTPLDGALLHVPPVAEGWNLLLGAVRSKGKLPGDVREAMILRVAALNDAAFEWIQHEPVGRDGGLTTGQLRLIRDTTIRFSGLTADQPPLTPLHSAALAFTDASTKEIKIPEDVFKQLKVSLSDLTVDDADESKEYQTEDLLAEAAAVVATYNMVSRFLVSLDVAGKSDEAVPWPVDRREHTVPLPESTDSSPQSLHVLTLTASPHLPWLVLVNSLLTNHTSWTLILPHLSKSYNVLLYDQRGHGKSTVPSPPTTTFGILADDIKLVLKTLEIPMPVHSVLGVSQGGATALNFGRLYSPELAKSIVACDTQAVGPQANIKAWDERIELANEEDGMKKLAEATVERWFPSPLHPNTRKDIVEMIASADVLGFEAGARSLQGYDLINPGEKEGGGPGLMDLEGVPVLLVAGEDDAGGKLAEGLRKLKGEWTKGNVQFLGVEGAGHLPMVDRTRAFAEGVIKFLEGV</sequence>
<dbReference type="Pfam" id="PF02627">
    <property type="entry name" value="CMD"/>
    <property type="match status" value="1"/>
</dbReference>
<dbReference type="GO" id="GO:0051920">
    <property type="term" value="F:peroxiredoxin activity"/>
    <property type="evidence" value="ECO:0007669"/>
    <property type="project" value="InterPro"/>
</dbReference>
<dbReference type="InterPro" id="IPR029032">
    <property type="entry name" value="AhpD-like"/>
</dbReference>
<dbReference type="GO" id="GO:0016787">
    <property type="term" value="F:hydrolase activity"/>
    <property type="evidence" value="ECO:0007669"/>
    <property type="project" value="UniProtKB-KW"/>
</dbReference>
<gene>
    <name evidence="3" type="ORF">BDV98DRAFT_539891</name>
</gene>
<dbReference type="InterPro" id="IPR000073">
    <property type="entry name" value="AB_hydrolase_1"/>
</dbReference>
<organism evidence="3 4">
    <name type="scientific">Pterulicium gracile</name>
    <dbReference type="NCBI Taxonomy" id="1884261"/>
    <lineage>
        <taxon>Eukaryota</taxon>
        <taxon>Fungi</taxon>
        <taxon>Dikarya</taxon>
        <taxon>Basidiomycota</taxon>
        <taxon>Agaricomycotina</taxon>
        <taxon>Agaricomycetes</taxon>
        <taxon>Agaricomycetidae</taxon>
        <taxon>Agaricales</taxon>
        <taxon>Pleurotineae</taxon>
        <taxon>Pterulaceae</taxon>
        <taxon>Pterulicium</taxon>
    </lineage>
</organism>
<dbReference type="Proteomes" id="UP000305067">
    <property type="component" value="Unassembled WGS sequence"/>
</dbReference>
<dbReference type="AlphaFoldDB" id="A0A5C3R2E0"/>
<dbReference type="Pfam" id="PF00561">
    <property type="entry name" value="Abhydrolase_1"/>
    <property type="match status" value="1"/>
</dbReference>
<dbReference type="SUPFAM" id="SSF69118">
    <property type="entry name" value="AhpD-like"/>
    <property type="match status" value="1"/>
</dbReference>
<dbReference type="Gene3D" id="1.20.1290.10">
    <property type="entry name" value="AhpD-like"/>
    <property type="match status" value="1"/>
</dbReference>